<evidence type="ECO:0000256" key="1">
    <source>
        <dbReference type="SAM" id="MobiDB-lite"/>
    </source>
</evidence>
<dbReference type="AlphaFoldDB" id="A0A251TNA7"/>
<reference evidence="2" key="3">
    <citation type="submission" date="2020-06" db="EMBL/GenBank/DDBJ databases">
        <title>Helianthus annuus Genome sequencing and assembly Release 2.</title>
        <authorList>
            <person name="Gouzy J."/>
            <person name="Langlade N."/>
            <person name="Munos S."/>
        </authorList>
    </citation>
    <scope>NUCLEOTIDE SEQUENCE</scope>
    <source>
        <tissue evidence="2">Leaves</tissue>
    </source>
</reference>
<reference evidence="2 4" key="1">
    <citation type="journal article" date="2017" name="Nature">
        <title>The sunflower genome provides insights into oil metabolism, flowering and Asterid evolution.</title>
        <authorList>
            <person name="Badouin H."/>
            <person name="Gouzy J."/>
            <person name="Grassa C.J."/>
            <person name="Murat F."/>
            <person name="Staton S.E."/>
            <person name="Cottret L."/>
            <person name="Lelandais-Briere C."/>
            <person name="Owens G.L."/>
            <person name="Carrere S."/>
            <person name="Mayjonade B."/>
            <person name="Legrand L."/>
            <person name="Gill N."/>
            <person name="Kane N.C."/>
            <person name="Bowers J.E."/>
            <person name="Hubner S."/>
            <person name="Bellec A."/>
            <person name="Berard A."/>
            <person name="Berges H."/>
            <person name="Blanchet N."/>
            <person name="Boniface M.C."/>
            <person name="Brunel D."/>
            <person name="Catrice O."/>
            <person name="Chaidir N."/>
            <person name="Claudel C."/>
            <person name="Donnadieu C."/>
            <person name="Faraut T."/>
            <person name="Fievet G."/>
            <person name="Helmstetter N."/>
            <person name="King M."/>
            <person name="Knapp S.J."/>
            <person name="Lai Z."/>
            <person name="Le Paslier M.C."/>
            <person name="Lippi Y."/>
            <person name="Lorenzon L."/>
            <person name="Mandel J.R."/>
            <person name="Marage G."/>
            <person name="Marchand G."/>
            <person name="Marquand E."/>
            <person name="Bret-Mestries E."/>
            <person name="Morien E."/>
            <person name="Nambeesan S."/>
            <person name="Nguyen T."/>
            <person name="Pegot-Espagnet P."/>
            <person name="Pouilly N."/>
            <person name="Raftis F."/>
            <person name="Sallet E."/>
            <person name="Schiex T."/>
            <person name="Thomas J."/>
            <person name="Vandecasteele C."/>
            <person name="Vares D."/>
            <person name="Vear F."/>
            <person name="Vautrin S."/>
            <person name="Crespi M."/>
            <person name="Mangin B."/>
            <person name="Burke J.M."/>
            <person name="Salse J."/>
            <person name="Munos S."/>
            <person name="Vincourt P."/>
            <person name="Rieseberg L.H."/>
            <person name="Langlade N.B."/>
        </authorList>
    </citation>
    <scope>NUCLEOTIDE SEQUENCE [LARGE SCALE GENOMIC DNA]</scope>
    <source>
        <strain evidence="4">cv. SF193</strain>
        <tissue evidence="2">Leaves</tissue>
    </source>
</reference>
<dbReference type="EMBL" id="MNCJ02000325">
    <property type="protein sequence ID" value="KAF5786405.1"/>
    <property type="molecule type" value="Genomic_DNA"/>
</dbReference>
<keyword evidence="4" id="KW-1185">Reference proteome</keyword>
<reference evidence="3" key="2">
    <citation type="submission" date="2017-02" db="EMBL/GenBank/DDBJ databases">
        <title>Sunflower complete genome.</title>
        <authorList>
            <person name="Langlade N."/>
            <person name="Munos S."/>
        </authorList>
    </citation>
    <scope>NUCLEOTIDE SEQUENCE [LARGE SCALE GENOMIC DNA]</scope>
    <source>
        <tissue evidence="3">Leaves</tissue>
    </source>
</reference>
<dbReference type="EMBL" id="CM007899">
    <property type="protein sequence ID" value="OTG11491.1"/>
    <property type="molecule type" value="Genomic_DNA"/>
</dbReference>
<dbReference type="Proteomes" id="UP000215914">
    <property type="component" value="Chromosome 10"/>
</dbReference>
<dbReference type="InParanoid" id="A0A251TNA7"/>
<name>A0A251TNA7_HELAN</name>
<protein>
    <submittedName>
        <fullName evidence="3">Uncharacterized protein</fullName>
    </submittedName>
</protein>
<proteinExistence type="predicted"/>
<evidence type="ECO:0000313" key="3">
    <source>
        <dbReference type="EMBL" id="OTG11491.1"/>
    </source>
</evidence>
<accession>A0A251TNA7</accession>
<evidence type="ECO:0000313" key="2">
    <source>
        <dbReference type="EMBL" id="KAF5786405.1"/>
    </source>
</evidence>
<sequence>MPSFKPLQRGESKGTPASLHLPLTSPIPYTLHSLSALLPVRTNEPSPPASASIVGAPIADCVDTFRRQTLDKQ</sequence>
<organism evidence="3 4">
    <name type="scientific">Helianthus annuus</name>
    <name type="common">Common sunflower</name>
    <dbReference type="NCBI Taxonomy" id="4232"/>
    <lineage>
        <taxon>Eukaryota</taxon>
        <taxon>Viridiplantae</taxon>
        <taxon>Streptophyta</taxon>
        <taxon>Embryophyta</taxon>
        <taxon>Tracheophyta</taxon>
        <taxon>Spermatophyta</taxon>
        <taxon>Magnoliopsida</taxon>
        <taxon>eudicotyledons</taxon>
        <taxon>Gunneridae</taxon>
        <taxon>Pentapetalae</taxon>
        <taxon>asterids</taxon>
        <taxon>campanulids</taxon>
        <taxon>Asterales</taxon>
        <taxon>Asteraceae</taxon>
        <taxon>Asteroideae</taxon>
        <taxon>Heliantheae alliance</taxon>
        <taxon>Heliantheae</taxon>
        <taxon>Helianthus</taxon>
    </lineage>
</organism>
<dbReference type="Gramene" id="mRNA:HanXRQr2_Chr10g0440581">
    <property type="protein sequence ID" value="mRNA:HanXRQr2_Chr10g0440581"/>
    <property type="gene ID" value="HanXRQr2_Chr10g0440581"/>
</dbReference>
<gene>
    <name evidence="3" type="ORF">HannXRQ_Chr10g0299281</name>
    <name evidence="2" type="ORF">HanXRQr2_Chr10g0440581</name>
</gene>
<evidence type="ECO:0000313" key="4">
    <source>
        <dbReference type="Proteomes" id="UP000215914"/>
    </source>
</evidence>
<feature type="region of interest" description="Disordered" evidence="1">
    <location>
        <begin position="1"/>
        <end position="21"/>
    </location>
</feature>